<name>W7AQF3_PLAVN</name>
<reference evidence="1 2" key="1">
    <citation type="submission" date="2013-02" db="EMBL/GenBank/DDBJ databases">
        <title>The Genome Sequence of Plasmodium vinckei petteri CR.</title>
        <authorList>
            <consortium name="The Broad Institute Genome Sequencing Platform"/>
            <consortium name="The Broad Institute Genome Sequencing Center for Infectious Disease"/>
            <person name="Neafsey D."/>
            <person name="Cheeseman I."/>
            <person name="Volkman S."/>
            <person name="Adams J."/>
            <person name="Walker B."/>
            <person name="Young S.K."/>
            <person name="Zeng Q."/>
            <person name="Gargeya S."/>
            <person name="Fitzgerald M."/>
            <person name="Haas B."/>
            <person name="Abouelleil A."/>
            <person name="Alvarado L."/>
            <person name="Arachchi H.M."/>
            <person name="Berlin A.M."/>
            <person name="Chapman S.B."/>
            <person name="Dewar J."/>
            <person name="Goldberg J."/>
            <person name="Griggs A."/>
            <person name="Gujja S."/>
            <person name="Hansen M."/>
            <person name="Howarth C."/>
            <person name="Imamovic A."/>
            <person name="Larimer J."/>
            <person name="McCowan C."/>
            <person name="Murphy C."/>
            <person name="Neiman D."/>
            <person name="Pearson M."/>
            <person name="Priest M."/>
            <person name="Roberts A."/>
            <person name="Saif S."/>
            <person name="Shea T."/>
            <person name="Sisk P."/>
            <person name="Sykes S."/>
            <person name="Wortman J."/>
            <person name="Nusbaum C."/>
            <person name="Birren B."/>
        </authorList>
    </citation>
    <scope>NUCLEOTIDE SEQUENCE [LARGE SCALE GENOMIC DNA]</scope>
    <source>
        <strain evidence="1 2">CR</strain>
    </source>
</reference>
<evidence type="ECO:0000313" key="1">
    <source>
        <dbReference type="EMBL" id="EUD70819.1"/>
    </source>
</evidence>
<evidence type="ECO:0000313" key="2">
    <source>
        <dbReference type="Proteomes" id="UP000030659"/>
    </source>
</evidence>
<dbReference type="eggNOG" id="ENOG502QXFC">
    <property type="taxonomic scope" value="Eukaryota"/>
</dbReference>
<dbReference type="EMBL" id="KI965403">
    <property type="protein sequence ID" value="EUD70819.1"/>
    <property type="molecule type" value="Genomic_DNA"/>
</dbReference>
<organism evidence="1 2">
    <name type="scientific">Plasmodium vinckei petteri</name>
    <dbReference type="NCBI Taxonomy" id="138298"/>
    <lineage>
        <taxon>Eukaryota</taxon>
        <taxon>Sar</taxon>
        <taxon>Alveolata</taxon>
        <taxon>Apicomplexa</taxon>
        <taxon>Aconoidasida</taxon>
        <taxon>Haemosporida</taxon>
        <taxon>Plasmodiidae</taxon>
        <taxon>Plasmodium</taxon>
        <taxon>Plasmodium (Vinckeia)</taxon>
    </lineage>
</organism>
<sequence length="820" mass="96170">MKFLKLNYYNGEIYEKYKINNILSLLVDNHKFQNENIDFHELSTKKNNYSIMALLGSQIKNLNDDIYKDIDTNDIILALSQLKQVEEQILINENQNRNYILELAEQLYYEYTQKGLIKNDHTYNLNEKRNFMNINLELMNEINNGIQNYERKVHELCQFPEEKLKKDVNTYYDEIDPLNSDKMNYFLNDNDMFYSIKQNTFSEGNDGILNNDIYNNNADNFLNINNNMNTGDAHLNILKDANADNNNEYENFMSLIADNKIKNRNSFTGEAFDNFRNFNKDALSVNKNSININNSNINNKNCNNNLLHYNKDETNSSTCCNSVGNINEDLNIYNDINKNTGNYNTRRHFSNAGPLELDENYLFKDKTKIDLLKRKTHYDKIEEGFQKPHHQRNTVIGNITHNENIHGNNFYDVDINKINSNIPRGYSNMNDKYNENKIFLKKDDINYDNNNELKMEMNSVYNTNYDLRTNQFNENKNSNNIFNNNMKNNIGNNVLDNLDKAEQEIVNKHLKNSLAHNDYTARRMSSILLNQTTTNKEVLNNRKSFDAHNINKFVNKNMHDYNSAMSLNKYSAGDPKNRFTTDTNNSSSFILSSINKHNNTHDNSFNVANNFESRRFSAIPKDNFARNSFMKDVYLNEKNLTYNNLDRRNYSNTIHTPSKLLNADNMSNFSRNIQKSVESNMNTYTNKYSRALDINDLNSNTSRNYMNSSNSIKSEHTSVRDNYAKMLDRSKSMSSQIYSRVPHTRNYLKANIIMLNSDLAKPEVDLTVCEYTDIPMHVSLATYEYAFDPWTNDSRYLYSHENMHKEIHELNVLMRSKVPW</sequence>
<accession>W7AQF3</accession>
<gene>
    <name evidence="1" type="ORF">YYG_03941</name>
</gene>
<protein>
    <submittedName>
        <fullName evidence="1">Uncharacterized protein</fullName>
    </submittedName>
</protein>
<dbReference type="Proteomes" id="UP000030659">
    <property type="component" value="Unassembled WGS sequence"/>
</dbReference>
<dbReference type="AlphaFoldDB" id="W7AQF3"/>
<proteinExistence type="predicted"/>